<accession>A0A1A9ZDI2</accession>
<sequence>MCKQVSRSTPEIQKCKAGDHTCITERINEIIRLYPKGNPIFGLDDFSLIKLKKITASRKSSNSAVQLNFILSDLELRGIEKLTMFSSKGFVKDIKNIELDFNIPLLRINSLYELDGKLLLLPIKGKGNVEIILQDAHLAVTANVELEKRQGKNYIKFKKLVAMVQPKGTIFKFQNLFDGNKELTDATNKVLTDSWQDVWNELGKDFNQAFADALLLILTPIADAISYDDYFAD</sequence>
<dbReference type="GO" id="GO:0005615">
    <property type="term" value="C:extracellular space"/>
    <property type="evidence" value="ECO:0007669"/>
    <property type="project" value="TreeGrafter"/>
</dbReference>
<evidence type="ECO:0000256" key="3">
    <source>
        <dbReference type="ARBA" id="ARBA00060902"/>
    </source>
</evidence>
<keyword evidence="5" id="KW-1185">Reference proteome</keyword>
<dbReference type="FunFam" id="3.15.10.30:FF:000001">
    <property type="entry name" value="Takeout-like protein 1"/>
    <property type="match status" value="1"/>
</dbReference>
<dbReference type="PANTHER" id="PTHR11008:SF32">
    <property type="entry name" value="CIRCADIAN CLOCK-CONTROLLED PROTEIN DAYWAKE-RELATED"/>
    <property type="match status" value="1"/>
</dbReference>
<keyword evidence="1" id="KW-0732">Signal</keyword>
<dbReference type="AlphaFoldDB" id="A0A1A9ZDI2"/>
<dbReference type="EnsemblMetazoa" id="GPAI011384-RA">
    <property type="protein sequence ID" value="GPAI011384-PA"/>
    <property type="gene ID" value="GPAI011384"/>
</dbReference>
<evidence type="ECO:0000313" key="4">
    <source>
        <dbReference type="EnsemblMetazoa" id="GPAI011384-PA"/>
    </source>
</evidence>
<name>A0A1A9ZDI2_GLOPL</name>
<dbReference type="GO" id="GO:0007623">
    <property type="term" value="P:circadian rhythm"/>
    <property type="evidence" value="ECO:0007669"/>
    <property type="project" value="UniProtKB-ARBA"/>
</dbReference>
<protein>
    <submittedName>
        <fullName evidence="4">Uncharacterized protein</fullName>
    </submittedName>
</protein>
<dbReference type="Pfam" id="PF06585">
    <property type="entry name" value="JHBP"/>
    <property type="match status" value="1"/>
</dbReference>
<keyword evidence="2" id="KW-0090">Biological rhythms</keyword>
<reference evidence="5" key="1">
    <citation type="submission" date="2014-03" db="EMBL/GenBank/DDBJ databases">
        <authorList>
            <person name="Aksoy S."/>
            <person name="Warren W."/>
            <person name="Wilson R.K."/>
        </authorList>
    </citation>
    <scope>NUCLEOTIDE SEQUENCE [LARGE SCALE GENOMIC DNA]</scope>
    <source>
        <strain evidence="5">IAEA</strain>
    </source>
</reference>
<evidence type="ECO:0000256" key="1">
    <source>
        <dbReference type="ARBA" id="ARBA00022729"/>
    </source>
</evidence>
<dbReference type="InterPro" id="IPR038606">
    <property type="entry name" value="To_sf"/>
</dbReference>
<dbReference type="InterPro" id="IPR010562">
    <property type="entry name" value="Haemolymph_juvenile_hormone-bd"/>
</dbReference>
<reference evidence="4" key="2">
    <citation type="submission" date="2020-05" db="UniProtKB">
        <authorList>
            <consortium name="EnsemblMetazoa"/>
        </authorList>
    </citation>
    <scope>IDENTIFICATION</scope>
    <source>
        <strain evidence="4">IAEA</strain>
    </source>
</reference>
<evidence type="ECO:0000256" key="2">
    <source>
        <dbReference type="ARBA" id="ARBA00023108"/>
    </source>
</evidence>
<comment type="similarity">
    <text evidence="3">Belongs to the TO family.</text>
</comment>
<organism evidence="4 5">
    <name type="scientific">Glossina pallidipes</name>
    <name type="common">Tsetse fly</name>
    <dbReference type="NCBI Taxonomy" id="7398"/>
    <lineage>
        <taxon>Eukaryota</taxon>
        <taxon>Metazoa</taxon>
        <taxon>Ecdysozoa</taxon>
        <taxon>Arthropoda</taxon>
        <taxon>Hexapoda</taxon>
        <taxon>Insecta</taxon>
        <taxon>Pterygota</taxon>
        <taxon>Neoptera</taxon>
        <taxon>Endopterygota</taxon>
        <taxon>Diptera</taxon>
        <taxon>Brachycera</taxon>
        <taxon>Muscomorpha</taxon>
        <taxon>Hippoboscoidea</taxon>
        <taxon>Glossinidae</taxon>
        <taxon>Glossina</taxon>
    </lineage>
</organism>
<dbReference type="SMART" id="SM00700">
    <property type="entry name" value="JHBP"/>
    <property type="match status" value="1"/>
</dbReference>
<dbReference type="Gene3D" id="3.15.10.30">
    <property type="entry name" value="Haemolymph juvenile hormone binding protein"/>
    <property type="match status" value="1"/>
</dbReference>
<evidence type="ECO:0000313" key="5">
    <source>
        <dbReference type="Proteomes" id="UP000092445"/>
    </source>
</evidence>
<dbReference type="PANTHER" id="PTHR11008">
    <property type="entry name" value="PROTEIN TAKEOUT-LIKE PROTEIN"/>
    <property type="match status" value="1"/>
</dbReference>
<dbReference type="Proteomes" id="UP000092445">
    <property type="component" value="Unassembled WGS sequence"/>
</dbReference>
<proteinExistence type="inferred from homology"/>
<dbReference type="VEuPathDB" id="VectorBase:GPAI011384"/>